<protein>
    <submittedName>
        <fullName evidence="1">Uncharacterized protein</fullName>
    </submittedName>
</protein>
<name>A0A937W801_UNCTE</name>
<organism evidence="1 2">
    <name type="scientific">Tectimicrobiota bacterium</name>
    <dbReference type="NCBI Taxonomy" id="2528274"/>
    <lineage>
        <taxon>Bacteria</taxon>
        <taxon>Pseudomonadati</taxon>
        <taxon>Nitrospinota/Tectimicrobiota group</taxon>
        <taxon>Candidatus Tectimicrobiota</taxon>
    </lineage>
</organism>
<comment type="caution">
    <text evidence="1">The sequence shown here is derived from an EMBL/GenBank/DDBJ whole genome shotgun (WGS) entry which is preliminary data.</text>
</comment>
<reference evidence="1" key="1">
    <citation type="submission" date="2019-03" db="EMBL/GenBank/DDBJ databases">
        <title>Lake Tanganyika Metagenome-Assembled Genomes (MAGs).</title>
        <authorList>
            <person name="Tran P."/>
        </authorList>
    </citation>
    <scope>NUCLEOTIDE SEQUENCE</scope>
    <source>
        <strain evidence="1">K_DeepCast_65m_m2_066</strain>
    </source>
</reference>
<dbReference type="AlphaFoldDB" id="A0A937W801"/>
<dbReference type="EMBL" id="VGLS01001214">
    <property type="protein sequence ID" value="MBM3227139.1"/>
    <property type="molecule type" value="Genomic_DNA"/>
</dbReference>
<sequence length="170" mass="18025">MTSTAVSTITGQQRAVRVTSNTPINWATQRGFYLDLPEPGERQVSDSILRNGRLVFSTLIPNTEPCSFGGRSFVFALDVRGGIRPDAPFFDVNLDRILGSADMLTVNGQPASINAVESPGGMGIVGTPGIQISGTVDTSYWSGSDGQVAAVVQDLGAGPIGRQAWRRITQ</sequence>
<gene>
    <name evidence="1" type="ORF">FJZ47_25510</name>
</gene>
<evidence type="ECO:0000313" key="2">
    <source>
        <dbReference type="Proteomes" id="UP000712673"/>
    </source>
</evidence>
<accession>A0A937W801</accession>
<evidence type="ECO:0000313" key="1">
    <source>
        <dbReference type="EMBL" id="MBM3227139.1"/>
    </source>
</evidence>
<dbReference type="Proteomes" id="UP000712673">
    <property type="component" value="Unassembled WGS sequence"/>
</dbReference>
<proteinExistence type="predicted"/>